<name>A0ABY2K8L3_9DEIN</name>
<dbReference type="Proteomes" id="UP000297244">
    <property type="component" value="Unassembled WGS sequence"/>
</dbReference>
<keyword evidence="2" id="KW-1185">Reference proteome</keyword>
<evidence type="ECO:0000313" key="2">
    <source>
        <dbReference type="Proteomes" id="UP000297244"/>
    </source>
</evidence>
<dbReference type="EMBL" id="SKBL01000002">
    <property type="protein sequence ID" value="TFU17587.1"/>
    <property type="molecule type" value="Genomic_DNA"/>
</dbReference>
<accession>A0ABY2K8L3</accession>
<proteinExistence type="predicted"/>
<sequence>MPKNLTPQDQWETQFEVPLPGEPRNIGPLETLFQRLLNRTERLRSRIGDLLGLPWDATPPDTLAGLHQRVGTLEAAQGGTTLQAHRSAPVLDHPDGSVTLPKLGAGLGYGSSPYLDPIAHYQATGQELRLEVGQVAAVAVNNVTTQPLRMAVGPDDVYEFVWVQQRGYVSGSGGISLLLANNTTYTDAFRETSIYSGYSGSPICGGGLRGGFVISATPDSVASGVISVPSRSMIRYGGEVGFSDVNFQPMKVVSTTFWTNNSIQWTSMGTLSFPYTALGVFLVRRIR</sequence>
<gene>
    <name evidence="1" type="ORF">E0489_02065</name>
</gene>
<reference evidence="1 2" key="1">
    <citation type="submission" date="2019-03" db="EMBL/GenBank/DDBJ databases">
        <title>Thermus tengchongensis species for the arsenic transformation mechanism.</title>
        <authorList>
            <person name="Yuan G.C."/>
        </authorList>
    </citation>
    <scope>NUCLEOTIDE SEQUENCE [LARGE SCALE GENOMIC DNA]</scope>
    <source>
        <strain evidence="1 2">15Y</strain>
    </source>
</reference>
<organism evidence="1 2">
    <name type="scientific">Thermus tengchongensis</name>
    <dbReference type="NCBI Taxonomy" id="1214928"/>
    <lineage>
        <taxon>Bacteria</taxon>
        <taxon>Thermotogati</taxon>
        <taxon>Deinococcota</taxon>
        <taxon>Deinococci</taxon>
        <taxon>Thermales</taxon>
        <taxon>Thermaceae</taxon>
        <taxon>Thermus</taxon>
    </lineage>
</organism>
<evidence type="ECO:0000313" key="1">
    <source>
        <dbReference type="EMBL" id="TFU17587.1"/>
    </source>
</evidence>
<comment type="caution">
    <text evidence="1">The sequence shown here is derived from an EMBL/GenBank/DDBJ whole genome shotgun (WGS) entry which is preliminary data.</text>
</comment>
<dbReference type="RefSeq" id="WP_135342907.1">
    <property type="nucleotide sequence ID" value="NZ_ML214240.1"/>
</dbReference>
<protein>
    <submittedName>
        <fullName evidence="1">Uncharacterized protein</fullName>
    </submittedName>
</protein>